<proteinExistence type="predicted"/>
<comment type="caution">
    <text evidence="1">The sequence shown here is derived from an EMBL/GenBank/DDBJ whole genome shotgun (WGS) entry which is preliminary data.</text>
</comment>
<reference evidence="1 2" key="1">
    <citation type="journal article" date="2017" name="Nat. Commun.">
        <title>Genome assembly with in vitro proximity ligation data and whole-genome triplication in lettuce.</title>
        <authorList>
            <person name="Reyes-Chin-Wo S."/>
            <person name="Wang Z."/>
            <person name="Yang X."/>
            <person name="Kozik A."/>
            <person name="Arikit S."/>
            <person name="Song C."/>
            <person name="Xia L."/>
            <person name="Froenicke L."/>
            <person name="Lavelle D.O."/>
            <person name="Truco M.J."/>
            <person name="Xia R."/>
            <person name="Zhu S."/>
            <person name="Xu C."/>
            <person name="Xu H."/>
            <person name="Xu X."/>
            <person name="Cox K."/>
            <person name="Korf I."/>
            <person name="Meyers B.C."/>
            <person name="Michelmore R.W."/>
        </authorList>
    </citation>
    <scope>NUCLEOTIDE SEQUENCE [LARGE SCALE GENOMIC DNA]</scope>
    <source>
        <strain evidence="2">cv. Salinas</strain>
        <tissue evidence="1">Seedlings</tissue>
    </source>
</reference>
<name>A0A9R1US69_LACSA</name>
<dbReference type="AlphaFoldDB" id="A0A9R1US69"/>
<evidence type="ECO:0000313" key="1">
    <source>
        <dbReference type="EMBL" id="KAJ0192538.1"/>
    </source>
</evidence>
<dbReference type="Proteomes" id="UP000235145">
    <property type="component" value="Unassembled WGS sequence"/>
</dbReference>
<gene>
    <name evidence="1" type="ORF">LSAT_V11C800419720</name>
</gene>
<dbReference type="EMBL" id="NBSK02000008">
    <property type="protein sequence ID" value="KAJ0192538.1"/>
    <property type="molecule type" value="Genomic_DNA"/>
</dbReference>
<keyword evidence="2" id="KW-1185">Reference proteome</keyword>
<sequence length="119" mass="13546">MVYSPLVLNGFKASRISNHKLTLKIGVPVIKPRDYAMVLDYILLGLEDTSLKPESYMLDSSTRLLIYLAGRPSSLIVNYMFFVSRITSEKGLKLLIYDEEGHPNNKTKSYVYKEILQGL</sequence>
<evidence type="ECO:0000313" key="2">
    <source>
        <dbReference type="Proteomes" id="UP000235145"/>
    </source>
</evidence>
<protein>
    <submittedName>
        <fullName evidence="1">Uncharacterized protein</fullName>
    </submittedName>
</protein>
<accession>A0A9R1US69</accession>
<organism evidence="1 2">
    <name type="scientific">Lactuca sativa</name>
    <name type="common">Garden lettuce</name>
    <dbReference type="NCBI Taxonomy" id="4236"/>
    <lineage>
        <taxon>Eukaryota</taxon>
        <taxon>Viridiplantae</taxon>
        <taxon>Streptophyta</taxon>
        <taxon>Embryophyta</taxon>
        <taxon>Tracheophyta</taxon>
        <taxon>Spermatophyta</taxon>
        <taxon>Magnoliopsida</taxon>
        <taxon>eudicotyledons</taxon>
        <taxon>Gunneridae</taxon>
        <taxon>Pentapetalae</taxon>
        <taxon>asterids</taxon>
        <taxon>campanulids</taxon>
        <taxon>Asterales</taxon>
        <taxon>Asteraceae</taxon>
        <taxon>Cichorioideae</taxon>
        <taxon>Cichorieae</taxon>
        <taxon>Lactucinae</taxon>
        <taxon>Lactuca</taxon>
    </lineage>
</organism>